<keyword evidence="2" id="KW-1185">Reference proteome</keyword>
<dbReference type="RefSeq" id="XP_014657097.1">
    <property type="nucleotide sequence ID" value="XM_014801611.1"/>
</dbReference>
<accession>A0A081CDK8</accession>
<sequence>MLFFAWFLLFAGSVLAGGGGSRSRGGGGGNALRAYTNLHRSLLEPIGLYNPRPQIVAPISPPFQSRNRVADMQNYLRNLYNHEAYIDPESGSVLDRLRGNMNWILNHPNDPRIRDYQRGLISVMEEASGHARFEMQNALHPVNVRAQHAVPIRALGTKVGSVTSVIQAGSNSNQLTSHLEQADQDRFANAFEVLFSEKQLLNAAERHATSIPRL</sequence>
<gene>
    <name evidence="1" type="ORF">PAN0_006d2969</name>
</gene>
<dbReference type="EMBL" id="DF830073">
    <property type="protein sequence ID" value="GAK64754.1"/>
    <property type="molecule type" value="Genomic_DNA"/>
</dbReference>
<dbReference type="AlphaFoldDB" id="A0A081CDK8"/>
<evidence type="ECO:0000313" key="1">
    <source>
        <dbReference type="EMBL" id="GAK64754.1"/>
    </source>
</evidence>
<reference evidence="2" key="1">
    <citation type="journal article" date="2014" name="Genome Announc.">
        <title>Draft Genome Sequence of the Yeast Pseudozyma antarctica Type Strain JCM10317, a Producer of the Glycolipid Biosurfactants, Mannosylerythritol Lipids.</title>
        <authorList>
            <person name="Saika A."/>
            <person name="Koike H."/>
            <person name="Hori T."/>
            <person name="Fukuoka T."/>
            <person name="Sato S."/>
            <person name="Habe H."/>
            <person name="Kitamoto D."/>
            <person name="Morita T."/>
        </authorList>
    </citation>
    <scope>NUCLEOTIDE SEQUENCE [LARGE SCALE GENOMIC DNA]</scope>
    <source>
        <strain evidence="2">JCM 10317</strain>
    </source>
</reference>
<dbReference type="Proteomes" id="UP000053758">
    <property type="component" value="Unassembled WGS sequence"/>
</dbReference>
<evidence type="ECO:0000313" key="2">
    <source>
        <dbReference type="Proteomes" id="UP000053758"/>
    </source>
</evidence>
<proteinExistence type="predicted"/>
<dbReference type="OrthoDB" id="2549016at2759"/>
<dbReference type="GeneID" id="26303844"/>
<organism evidence="1 2">
    <name type="scientific">Pseudozyma antarctica</name>
    <name type="common">Yeast</name>
    <name type="synonym">Candida antarctica</name>
    <dbReference type="NCBI Taxonomy" id="84753"/>
    <lineage>
        <taxon>Eukaryota</taxon>
        <taxon>Fungi</taxon>
        <taxon>Dikarya</taxon>
        <taxon>Basidiomycota</taxon>
        <taxon>Ustilaginomycotina</taxon>
        <taxon>Ustilaginomycetes</taxon>
        <taxon>Ustilaginales</taxon>
        <taxon>Ustilaginaceae</taxon>
        <taxon>Moesziomyces</taxon>
    </lineage>
</organism>
<protein>
    <submittedName>
        <fullName evidence="1">Uncharacterized protein</fullName>
    </submittedName>
</protein>
<dbReference type="HOGENOM" id="CLU_1288744_0_0_1"/>
<name>A0A081CDK8_PSEA2</name>